<evidence type="ECO:0000313" key="5">
    <source>
        <dbReference type="Proteomes" id="UP000660262"/>
    </source>
</evidence>
<dbReference type="SUPFAM" id="SSF55729">
    <property type="entry name" value="Acyl-CoA N-acyltransferases (Nat)"/>
    <property type="match status" value="1"/>
</dbReference>
<dbReference type="PROSITE" id="PS51186">
    <property type="entry name" value="GNAT"/>
    <property type="match status" value="1"/>
</dbReference>
<keyword evidence="2" id="KW-0012">Acyltransferase</keyword>
<dbReference type="Gene3D" id="3.40.630.30">
    <property type="match status" value="1"/>
</dbReference>
<accession>A0A830HGV3</accession>
<dbReference type="AlphaFoldDB" id="A0A830HGV3"/>
<evidence type="ECO:0000313" key="4">
    <source>
        <dbReference type="EMBL" id="GHP06058.1"/>
    </source>
</evidence>
<organism evidence="4 5">
    <name type="scientific">Pycnococcus provasolii</name>
    <dbReference type="NCBI Taxonomy" id="41880"/>
    <lineage>
        <taxon>Eukaryota</taxon>
        <taxon>Viridiplantae</taxon>
        <taxon>Chlorophyta</taxon>
        <taxon>Pseudoscourfieldiophyceae</taxon>
        <taxon>Pseudoscourfieldiales</taxon>
        <taxon>Pycnococcaceae</taxon>
        <taxon>Pycnococcus</taxon>
    </lineage>
</organism>
<gene>
    <name evidence="4" type="ORF">PPROV_000480500</name>
</gene>
<proteinExistence type="predicted"/>
<dbReference type="OrthoDB" id="47374at2759"/>
<evidence type="ECO:0000259" key="3">
    <source>
        <dbReference type="PROSITE" id="PS51186"/>
    </source>
</evidence>
<dbReference type="InterPro" id="IPR000182">
    <property type="entry name" value="GNAT_dom"/>
</dbReference>
<protein>
    <recommendedName>
        <fullName evidence="3">N-acetyltransferase domain-containing protein</fullName>
    </recommendedName>
</protein>
<dbReference type="InterPro" id="IPR016181">
    <property type="entry name" value="Acyl_CoA_acyltransferase"/>
</dbReference>
<feature type="domain" description="N-acetyltransferase" evidence="3">
    <location>
        <begin position="8"/>
        <end position="167"/>
    </location>
</feature>
<dbReference type="InterPro" id="IPR051556">
    <property type="entry name" value="N-term/lysine_N-AcTrnsfr"/>
</dbReference>
<evidence type="ECO:0000256" key="1">
    <source>
        <dbReference type="ARBA" id="ARBA00022679"/>
    </source>
</evidence>
<dbReference type="PANTHER" id="PTHR42919:SF8">
    <property type="entry name" value="N-ALPHA-ACETYLTRANSFERASE 50"/>
    <property type="match status" value="1"/>
</dbReference>
<dbReference type="EMBL" id="BNJQ01000011">
    <property type="protein sequence ID" value="GHP06058.1"/>
    <property type="molecule type" value="Genomic_DNA"/>
</dbReference>
<comment type="caution">
    <text evidence="4">The sequence shown here is derived from an EMBL/GenBank/DDBJ whole genome shotgun (WGS) entry which is preliminary data.</text>
</comment>
<keyword evidence="1" id="KW-0808">Transferase</keyword>
<dbReference type="GO" id="GO:0008080">
    <property type="term" value="F:N-acetyltransferase activity"/>
    <property type="evidence" value="ECO:0007669"/>
    <property type="project" value="TreeGrafter"/>
</dbReference>
<name>A0A830HGV3_9CHLO</name>
<keyword evidence="5" id="KW-1185">Reference proteome</keyword>
<sequence>MDAADLDVSLEPLHYKRLEQLRILNAAVLPVRFPNSFYDDCVKSSSDSTVLAHLDDLLVGAVATRVEKASKSEGEGEQGARLYIGSVCVLAPYRNRGIGGKLIAKCLAAAEAWGDENIKDAYLHVQTSNEEAVKFYEKYGFVKQRVIENYYKRIDPPHAVLMVRPFVYPPSTPSIQV</sequence>
<dbReference type="GO" id="GO:0031415">
    <property type="term" value="C:NatA complex"/>
    <property type="evidence" value="ECO:0007669"/>
    <property type="project" value="TreeGrafter"/>
</dbReference>
<dbReference type="Proteomes" id="UP000660262">
    <property type="component" value="Unassembled WGS sequence"/>
</dbReference>
<dbReference type="GO" id="GO:0007064">
    <property type="term" value="P:mitotic sister chromatid cohesion"/>
    <property type="evidence" value="ECO:0007669"/>
    <property type="project" value="TreeGrafter"/>
</dbReference>
<dbReference type="CDD" id="cd04301">
    <property type="entry name" value="NAT_SF"/>
    <property type="match status" value="1"/>
</dbReference>
<dbReference type="Pfam" id="PF00583">
    <property type="entry name" value="Acetyltransf_1"/>
    <property type="match status" value="1"/>
</dbReference>
<evidence type="ECO:0000256" key="2">
    <source>
        <dbReference type="ARBA" id="ARBA00023315"/>
    </source>
</evidence>
<reference evidence="4" key="1">
    <citation type="submission" date="2020-10" db="EMBL/GenBank/DDBJ databases">
        <title>Unveiling of a novel bifunctional photoreceptor, Dualchrome1, isolated from a cosmopolitan green alga.</title>
        <authorList>
            <person name="Suzuki S."/>
            <person name="Kawachi M."/>
        </authorList>
    </citation>
    <scope>NUCLEOTIDE SEQUENCE</scope>
    <source>
        <strain evidence="4">NIES 2893</strain>
    </source>
</reference>
<dbReference type="PANTHER" id="PTHR42919">
    <property type="entry name" value="N-ALPHA-ACETYLTRANSFERASE"/>
    <property type="match status" value="1"/>
</dbReference>